<evidence type="ECO:0000313" key="2">
    <source>
        <dbReference type="Proteomes" id="UP000249061"/>
    </source>
</evidence>
<protein>
    <submittedName>
        <fullName evidence="1">Uncharacterized protein</fullName>
    </submittedName>
</protein>
<comment type="caution">
    <text evidence="1">The sequence shown here is derived from an EMBL/GenBank/DDBJ whole genome shotgun (WGS) entry which is preliminary data.</text>
</comment>
<organism evidence="1 2">
    <name type="scientific">Archangium gephyra</name>
    <dbReference type="NCBI Taxonomy" id="48"/>
    <lineage>
        <taxon>Bacteria</taxon>
        <taxon>Pseudomonadati</taxon>
        <taxon>Myxococcota</taxon>
        <taxon>Myxococcia</taxon>
        <taxon>Myxococcales</taxon>
        <taxon>Cystobacterineae</taxon>
        <taxon>Archangiaceae</taxon>
        <taxon>Archangium</taxon>
    </lineage>
</organism>
<sequence length="155" mass="16276">MHLALAVSLLLSAAPDMWEFDGLTAKVQAKGATKDQLSAAALTRLGLRLEGAGSLKVSAHANTVGGVTLHLEDPNDSKASCDLYATRDGDDLKFSDSRCSFPAFSGQLRTTATCRKISGTAKRVKDGVELEATAPDCNASPMGLPLSMRGSVRPR</sequence>
<evidence type="ECO:0000313" key="1">
    <source>
        <dbReference type="EMBL" id="PZR12333.1"/>
    </source>
</evidence>
<name>A0A2W5TGD1_9BACT</name>
<proteinExistence type="predicted"/>
<dbReference type="Proteomes" id="UP000249061">
    <property type="component" value="Unassembled WGS sequence"/>
</dbReference>
<reference evidence="1 2" key="1">
    <citation type="submission" date="2017-08" db="EMBL/GenBank/DDBJ databases">
        <title>Infants hospitalized years apart are colonized by the same room-sourced microbial strains.</title>
        <authorList>
            <person name="Brooks B."/>
            <person name="Olm M.R."/>
            <person name="Firek B.A."/>
            <person name="Baker R."/>
            <person name="Thomas B.C."/>
            <person name="Morowitz M.J."/>
            <person name="Banfield J.F."/>
        </authorList>
    </citation>
    <scope>NUCLEOTIDE SEQUENCE [LARGE SCALE GENOMIC DNA]</scope>
    <source>
        <strain evidence="1">S2_003_000_R2_14</strain>
    </source>
</reference>
<dbReference type="EMBL" id="QFQP01000012">
    <property type="protein sequence ID" value="PZR12333.1"/>
    <property type="molecule type" value="Genomic_DNA"/>
</dbReference>
<accession>A0A2W5TGD1</accession>
<gene>
    <name evidence="1" type="ORF">DI536_15635</name>
</gene>
<dbReference type="AlphaFoldDB" id="A0A2W5TGD1"/>